<dbReference type="Pfam" id="PF06741">
    <property type="entry name" value="LsmAD"/>
    <property type="match status" value="1"/>
</dbReference>
<dbReference type="AlphaFoldDB" id="A0A166M9B6"/>
<feature type="compositionally biased region" description="Polar residues" evidence="1">
    <location>
        <begin position="581"/>
        <end position="609"/>
    </location>
</feature>
<evidence type="ECO:0000256" key="1">
    <source>
        <dbReference type="SAM" id="MobiDB-lite"/>
    </source>
</evidence>
<name>A0A166M9B6_9AGAM</name>
<feature type="compositionally biased region" description="Pro residues" evidence="1">
    <location>
        <begin position="674"/>
        <end position="699"/>
    </location>
</feature>
<evidence type="ECO:0000313" key="3">
    <source>
        <dbReference type="EMBL" id="KZP23766.1"/>
    </source>
</evidence>
<dbReference type="GO" id="GO:0003729">
    <property type="term" value="F:mRNA binding"/>
    <property type="evidence" value="ECO:0007669"/>
    <property type="project" value="TreeGrafter"/>
</dbReference>
<feature type="compositionally biased region" description="Basic and acidic residues" evidence="1">
    <location>
        <begin position="424"/>
        <end position="434"/>
    </location>
</feature>
<dbReference type="InterPro" id="IPR045117">
    <property type="entry name" value="ATXN2-like"/>
</dbReference>
<feature type="region of interest" description="Disordered" evidence="1">
    <location>
        <begin position="767"/>
        <end position="851"/>
    </location>
</feature>
<feature type="compositionally biased region" description="Polar residues" evidence="1">
    <location>
        <begin position="435"/>
        <end position="450"/>
    </location>
</feature>
<sequence length="851" mass="89085">MSTAARQPKPSRKGIPEAARRPPAWTTGARASPTFSAARSPSPRLPAGSAPPPQGIAFPPLGGGPPPSHPNGNSTPSAPAPPPDRVLQSLGGLTGTTITLATKTSQRYEGVVSSTSGEGNTTGVTLRDVREITTPGAPLKDTLFIASTNIDTWASGPADAAKVSGNGADSFRTDTDISGKAKPGRERELQAWQPAPTDASLPGPPSDDLTFGGGVNGTSWDQFAVNEKLFGVKTNFDEDTYTTKLDRSGADFKEREKRAQRLANEIIGGATSNPHIAEERNMNVDDSGVNEEDKYGAVVRSTGAYVPPGARRGSGPLSPPLAPASSSTPAPKPEVPKVAINGPDGAAIVDKDASPANKPPADPLPAFRDFVTNEKQRLTQKRQALVKSEMDKRMAELKKFSLDFKLNKPIPDDLVPILAKDEEKQKQIREKASKDASTTGARTIGINSVLNPTPNNNRPVVVTTQQKPAAAKASDKETAKVSATRPADAMRKGGIKLAVIPPHRSTVAAAAAAAAAAAPAKPAAVDKVAKPPISMSIQAIPPFRKAGGPANGNGNGHANGSGSSASTPMPTSPTTAARLNVNASSFRPNPKANTFSPITPTPNAASATSPRPKPAEPATSPNIFFGTRAIKKGPPVNIKDDFNPFKHSHNKVPEASTISALWLYSGKRYIQMFPPPQQHPPQPPAHIAPPGPPPMPPPSYEEDTAAQAVARGYVYAAPYGYGYPGQHMMPGMPPPGPPGAYMPGPYMQPMHYPPGMPPPNGQPMFSPGMGQMGPPQGYGMPPPQGQYPPPNGGPRPSMPPTPVPSHTHPYYHQSPQLQHAMPYPMMMPPPSNVPHPYDGGQAPPVQMGGHA</sequence>
<feature type="compositionally biased region" description="Low complexity" evidence="1">
    <location>
        <begin position="451"/>
        <end position="464"/>
    </location>
</feature>
<feature type="region of interest" description="Disordered" evidence="1">
    <location>
        <begin position="265"/>
        <end position="367"/>
    </location>
</feature>
<feature type="compositionally biased region" description="Gly residues" evidence="1">
    <location>
        <begin position="549"/>
        <end position="559"/>
    </location>
</feature>
<feature type="region of interest" description="Disordered" evidence="1">
    <location>
        <begin position="541"/>
        <end position="632"/>
    </location>
</feature>
<feature type="compositionally biased region" description="Polar residues" evidence="1">
    <location>
        <begin position="112"/>
        <end position="124"/>
    </location>
</feature>
<dbReference type="STRING" id="436010.A0A166M9B6"/>
<feature type="compositionally biased region" description="Basic and acidic residues" evidence="1">
    <location>
        <begin position="171"/>
        <end position="189"/>
    </location>
</feature>
<dbReference type="OrthoDB" id="2275718at2759"/>
<feature type="compositionally biased region" description="Pro residues" evidence="1">
    <location>
        <begin position="780"/>
        <end position="803"/>
    </location>
</feature>
<feature type="domain" description="LsmAD" evidence="2">
    <location>
        <begin position="230"/>
        <end position="301"/>
    </location>
</feature>
<dbReference type="InterPro" id="IPR009604">
    <property type="entry name" value="LsmAD_domain"/>
</dbReference>
<dbReference type="GO" id="GO:0010494">
    <property type="term" value="C:cytoplasmic stress granule"/>
    <property type="evidence" value="ECO:0007669"/>
    <property type="project" value="TreeGrafter"/>
</dbReference>
<feature type="region of interest" description="Disordered" evidence="1">
    <location>
        <begin position="674"/>
        <end position="701"/>
    </location>
</feature>
<feature type="region of interest" description="Disordered" evidence="1">
    <location>
        <begin position="159"/>
        <end position="205"/>
    </location>
</feature>
<feature type="compositionally biased region" description="Low complexity" evidence="1">
    <location>
        <begin position="560"/>
        <end position="577"/>
    </location>
</feature>
<feature type="compositionally biased region" description="Low complexity" evidence="1">
    <location>
        <begin position="95"/>
        <end position="104"/>
    </location>
</feature>
<keyword evidence="4" id="KW-1185">Reference proteome</keyword>
<dbReference type="PANTHER" id="PTHR12854">
    <property type="entry name" value="ATAXIN 2-RELATED"/>
    <property type="match status" value="1"/>
</dbReference>
<dbReference type="GO" id="GO:0034063">
    <property type="term" value="P:stress granule assembly"/>
    <property type="evidence" value="ECO:0007669"/>
    <property type="project" value="TreeGrafter"/>
</dbReference>
<dbReference type="Proteomes" id="UP000076532">
    <property type="component" value="Unassembled WGS sequence"/>
</dbReference>
<accession>A0A166M9B6</accession>
<gene>
    <name evidence="3" type="ORF">FIBSPDRAFT_918970</name>
</gene>
<dbReference type="SMART" id="SM01272">
    <property type="entry name" value="LsmAD"/>
    <property type="match status" value="1"/>
</dbReference>
<feature type="compositionally biased region" description="Low complexity" evidence="1">
    <location>
        <begin position="767"/>
        <end position="779"/>
    </location>
</feature>
<protein>
    <recommendedName>
        <fullName evidence="2">LsmAD domain-containing protein</fullName>
    </recommendedName>
</protein>
<reference evidence="3 4" key="1">
    <citation type="journal article" date="2016" name="Mol. Biol. Evol.">
        <title>Comparative Genomics of Early-Diverging Mushroom-Forming Fungi Provides Insights into the Origins of Lignocellulose Decay Capabilities.</title>
        <authorList>
            <person name="Nagy L.G."/>
            <person name="Riley R."/>
            <person name="Tritt A."/>
            <person name="Adam C."/>
            <person name="Daum C."/>
            <person name="Floudas D."/>
            <person name="Sun H."/>
            <person name="Yadav J.S."/>
            <person name="Pangilinan J."/>
            <person name="Larsson K.H."/>
            <person name="Matsuura K."/>
            <person name="Barry K."/>
            <person name="Labutti K."/>
            <person name="Kuo R."/>
            <person name="Ohm R.A."/>
            <person name="Bhattacharya S.S."/>
            <person name="Shirouzu T."/>
            <person name="Yoshinaga Y."/>
            <person name="Martin F.M."/>
            <person name="Grigoriev I.V."/>
            <person name="Hibbett D.S."/>
        </authorList>
    </citation>
    <scope>NUCLEOTIDE SEQUENCE [LARGE SCALE GENOMIC DNA]</scope>
    <source>
        <strain evidence="3 4">CBS 109695</strain>
    </source>
</reference>
<evidence type="ECO:0000313" key="4">
    <source>
        <dbReference type="Proteomes" id="UP000076532"/>
    </source>
</evidence>
<feature type="region of interest" description="Disordered" evidence="1">
    <location>
        <begin position="424"/>
        <end position="487"/>
    </location>
</feature>
<proteinExistence type="predicted"/>
<dbReference type="PANTHER" id="PTHR12854:SF7">
    <property type="entry name" value="ATAXIN-2 HOMOLOG"/>
    <property type="match status" value="1"/>
</dbReference>
<evidence type="ECO:0000259" key="2">
    <source>
        <dbReference type="SMART" id="SM01272"/>
    </source>
</evidence>
<dbReference type="EMBL" id="KV417530">
    <property type="protein sequence ID" value="KZP23766.1"/>
    <property type="molecule type" value="Genomic_DNA"/>
</dbReference>
<organism evidence="3 4">
    <name type="scientific">Athelia psychrophila</name>
    <dbReference type="NCBI Taxonomy" id="1759441"/>
    <lineage>
        <taxon>Eukaryota</taxon>
        <taxon>Fungi</taxon>
        <taxon>Dikarya</taxon>
        <taxon>Basidiomycota</taxon>
        <taxon>Agaricomycotina</taxon>
        <taxon>Agaricomycetes</taxon>
        <taxon>Agaricomycetidae</taxon>
        <taxon>Atheliales</taxon>
        <taxon>Atheliaceae</taxon>
        <taxon>Athelia</taxon>
    </lineage>
</organism>
<feature type="region of interest" description="Disordered" evidence="1">
    <location>
        <begin position="1"/>
        <end position="126"/>
    </location>
</feature>